<name>A0A849KVJ0_9RHOB</name>
<keyword evidence="2" id="KW-0808">Transferase</keyword>
<dbReference type="GO" id="GO:0005524">
    <property type="term" value="F:ATP binding"/>
    <property type="evidence" value="ECO:0007669"/>
    <property type="project" value="InterPro"/>
</dbReference>
<evidence type="ECO:0000256" key="1">
    <source>
        <dbReference type="ARBA" id="ARBA00022527"/>
    </source>
</evidence>
<dbReference type="Pfam" id="PF03618">
    <property type="entry name" value="Kinase-PPPase"/>
    <property type="match status" value="1"/>
</dbReference>
<proteinExistence type="predicted"/>
<gene>
    <name evidence="5" type="ORF">HMH01_01470</name>
</gene>
<evidence type="ECO:0000313" key="6">
    <source>
        <dbReference type="Proteomes" id="UP000572377"/>
    </source>
</evidence>
<dbReference type="InterPro" id="IPR005177">
    <property type="entry name" value="Kinase-pyrophosphorylase"/>
</dbReference>
<dbReference type="PANTHER" id="PTHR31756:SF3">
    <property type="entry name" value="PYRUVATE, PHOSPHATE DIKINASE REGULATORY PROTEIN 1, CHLOROPLASTIC"/>
    <property type="match status" value="1"/>
</dbReference>
<keyword evidence="3" id="KW-0547">Nucleotide-binding</keyword>
<dbReference type="GO" id="GO:0004674">
    <property type="term" value="F:protein serine/threonine kinase activity"/>
    <property type="evidence" value="ECO:0007669"/>
    <property type="project" value="UniProtKB-KW"/>
</dbReference>
<dbReference type="PANTHER" id="PTHR31756">
    <property type="entry name" value="PYRUVATE, PHOSPHATE DIKINASE REGULATORY PROTEIN 1, CHLOROPLASTIC"/>
    <property type="match status" value="1"/>
</dbReference>
<evidence type="ECO:0000313" key="5">
    <source>
        <dbReference type="EMBL" id="NNU79095.1"/>
    </source>
</evidence>
<evidence type="ECO:0000256" key="3">
    <source>
        <dbReference type="ARBA" id="ARBA00022741"/>
    </source>
</evidence>
<keyword evidence="4 5" id="KW-0418">Kinase</keyword>
<reference evidence="5 6" key="1">
    <citation type="submission" date="2020-05" db="EMBL/GenBank/DDBJ databases">
        <title>Gimesia benthica sp. nov., a novel planctomycete isolated from a deep-sea water sample of the Northwest Indian Ocean.</title>
        <authorList>
            <person name="Wang J."/>
            <person name="Ruan C."/>
            <person name="Song L."/>
            <person name="Zhu Y."/>
            <person name="Li A."/>
            <person name="Zheng X."/>
            <person name="Wang L."/>
            <person name="Lu Z."/>
            <person name="Huang Y."/>
            <person name="Du W."/>
            <person name="Zhou Y."/>
            <person name="Huang L."/>
            <person name="Dai X."/>
        </authorList>
    </citation>
    <scope>NUCLEOTIDE SEQUENCE [LARGE SCALE GENOMIC DNA]</scope>
    <source>
        <strain evidence="5 6">YYQ-30</strain>
    </source>
</reference>
<accession>A0A849KVJ0</accession>
<organism evidence="5 6">
    <name type="scientific">Halovulum dunhuangense</name>
    <dbReference type="NCBI Taxonomy" id="1505036"/>
    <lineage>
        <taxon>Bacteria</taxon>
        <taxon>Pseudomonadati</taxon>
        <taxon>Pseudomonadota</taxon>
        <taxon>Alphaproteobacteria</taxon>
        <taxon>Rhodobacterales</taxon>
        <taxon>Paracoccaceae</taxon>
        <taxon>Halovulum</taxon>
    </lineage>
</organism>
<keyword evidence="6" id="KW-1185">Reference proteome</keyword>
<dbReference type="Proteomes" id="UP000572377">
    <property type="component" value="Unassembled WGS sequence"/>
</dbReference>
<keyword evidence="1" id="KW-0723">Serine/threonine-protein kinase</keyword>
<sequence length="274" mass="29528">MITAPRILRVLLLSDSTGETVGSAARAAISQFSDVEAQFTVLPFLRSVDDIEAIPHATFEATDIIVFTLVDPRVVARANHRAERFGIPVISLLDPLLSGIAGVLRQEPARLPGQQYLMNSRYLDRVAAIDFAIAHDDGLSERHLLAADVILVGVSRTSKTPTCIYLGYQGIRAANVPLVPGQAPPPGLLAAIEAGIPVIGLTASAARIGQVRESRLSALGNPGIPAYSDPSRIEDELVFARLFFDRYKLPVIDVTRRSIEETAASIRHILTGHT</sequence>
<evidence type="ECO:0000256" key="4">
    <source>
        <dbReference type="ARBA" id="ARBA00022777"/>
    </source>
</evidence>
<dbReference type="EMBL" id="JABFBC010000001">
    <property type="protein sequence ID" value="NNU79095.1"/>
    <property type="molecule type" value="Genomic_DNA"/>
</dbReference>
<dbReference type="NCBIfam" id="NF003742">
    <property type="entry name" value="PRK05339.1"/>
    <property type="match status" value="1"/>
</dbReference>
<comment type="caution">
    <text evidence="5">The sequence shown here is derived from an EMBL/GenBank/DDBJ whole genome shotgun (WGS) entry which is preliminary data.</text>
</comment>
<dbReference type="AlphaFoldDB" id="A0A849KVJ0"/>
<dbReference type="RefSeq" id="WP_171321789.1">
    <property type="nucleotide sequence ID" value="NZ_JABFBC010000001.1"/>
</dbReference>
<protein>
    <submittedName>
        <fullName evidence="5">Kinase/pyrophosphorylase</fullName>
    </submittedName>
</protein>
<evidence type="ECO:0000256" key="2">
    <source>
        <dbReference type="ARBA" id="ARBA00022679"/>
    </source>
</evidence>